<dbReference type="OMA" id="STHHWAS"/>
<dbReference type="EMBL" id="LSRL02000019">
    <property type="protein sequence ID" value="TDG49933.1"/>
    <property type="molecule type" value="Genomic_DNA"/>
</dbReference>
<accession>A0A484BMD3</accession>
<evidence type="ECO:0008006" key="4">
    <source>
        <dbReference type="Google" id="ProtNLM"/>
    </source>
</evidence>
<dbReference type="InterPro" id="IPR000781">
    <property type="entry name" value="ERH"/>
</dbReference>
<evidence type="ECO:0000313" key="2">
    <source>
        <dbReference type="EMBL" id="TDG49933.1"/>
    </source>
</evidence>
<sequence length="104" mass="12565">MPHIIVLMQSTHHWASRTYLEYQSLEECMDALCRIFESFMRIKNIYVDSKNYLLELFNFLDILVDISCVVMQEGSNTYLPHNKLWIKEQLFLRLDHLDSEDTRY</sequence>
<dbReference type="Pfam" id="PF01133">
    <property type="entry name" value="ER"/>
    <property type="match status" value="1"/>
</dbReference>
<comment type="caution">
    <text evidence="2">The sequence shown here is derived from an EMBL/GenBank/DDBJ whole genome shotgun (WGS) entry which is preliminary data.</text>
</comment>
<dbReference type="Gene3D" id="3.30.2260.10">
    <property type="entry name" value="Enhancer of rudimentary"/>
    <property type="match status" value="1"/>
</dbReference>
<dbReference type="InterPro" id="IPR035912">
    <property type="entry name" value="EHR_sf"/>
</dbReference>
<dbReference type="Proteomes" id="UP000295192">
    <property type="component" value="Unassembled WGS sequence"/>
</dbReference>
<dbReference type="SUPFAM" id="SSF143875">
    <property type="entry name" value="ERH-like"/>
    <property type="match status" value="1"/>
</dbReference>
<dbReference type="STRING" id="7232.A0A484BMD3"/>
<dbReference type="OrthoDB" id="7887808at2759"/>
<gene>
    <name evidence="2" type="ORF">AWZ03_003709</name>
</gene>
<comment type="similarity">
    <text evidence="1">Belongs to the E(R) family.</text>
</comment>
<reference evidence="2 3" key="1">
    <citation type="journal article" date="2019" name="J. Hered.">
        <title>An Improved Genome Assembly for Drosophila navojoa, the Basal Species in the mojavensis Cluster.</title>
        <authorList>
            <person name="Vanderlinde T."/>
            <person name="Dupim E.G."/>
            <person name="Nazario-Yepiz N.O."/>
            <person name="Carvalho A.B."/>
        </authorList>
    </citation>
    <scope>NUCLEOTIDE SEQUENCE [LARGE SCALE GENOMIC DNA]</scope>
    <source>
        <strain evidence="2">Navoj_Jal97</strain>
        <tissue evidence="2">Whole organism</tissue>
    </source>
</reference>
<keyword evidence="3" id="KW-1185">Reference proteome</keyword>
<evidence type="ECO:0000256" key="1">
    <source>
        <dbReference type="ARBA" id="ARBA00007491"/>
    </source>
</evidence>
<dbReference type="PANTHER" id="PTHR12373:SF0">
    <property type="entry name" value="ENHANCER OF RUDIMENTARY HOMOLOG"/>
    <property type="match status" value="1"/>
</dbReference>
<dbReference type="PANTHER" id="PTHR12373">
    <property type="entry name" value="ENHANCER OF RUDIMENTARY ERH"/>
    <property type="match status" value="1"/>
</dbReference>
<proteinExistence type="inferred from homology"/>
<dbReference type="AlphaFoldDB" id="A0A484BMD3"/>
<organism evidence="2 3">
    <name type="scientific">Drosophila navojoa</name>
    <name type="common">Fruit fly</name>
    <dbReference type="NCBI Taxonomy" id="7232"/>
    <lineage>
        <taxon>Eukaryota</taxon>
        <taxon>Metazoa</taxon>
        <taxon>Ecdysozoa</taxon>
        <taxon>Arthropoda</taxon>
        <taxon>Hexapoda</taxon>
        <taxon>Insecta</taxon>
        <taxon>Pterygota</taxon>
        <taxon>Neoptera</taxon>
        <taxon>Endopterygota</taxon>
        <taxon>Diptera</taxon>
        <taxon>Brachycera</taxon>
        <taxon>Muscomorpha</taxon>
        <taxon>Ephydroidea</taxon>
        <taxon>Drosophilidae</taxon>
        <taxon>Drosophila</taxon>
    </lineage>
</organism>
<evidence type="ECO:0000313" key="3">
    <source>
        <dbReference type="Proteomes" id="UP000295192"/>
    </source>
</evidence>
<protein>
    <recommendedName>
        <fullName evidence="4">Enhancer of rudimentary homolog</fullName>
    </recommendedName>
</protein>
<name>A0A484BMD3_DRONA</name>